<feature type="transmembrane region" description="Helical" evidence="1">
    <location>
        <begin position="115"/>
        <end position="137"/>
    </location>
</feature>
<reference evidence="3" key="1">
    <citation type="submission" date="2016-10" db="EMBL/GenBank/DDBJ databases">
        <authorList>
            <person name="Varghese N."/>
            <person name="Submissions S."/>
        </authorList>
    </citation>
    <scope>NUCLEOTIDE SEQUENCE [LARGE SCALE GENOMIC DNA]</scope>
    <source>
        <strain evidence="3">DSM 45004</strain>
    </source>
</reference>
<sequence>MEDLASEFATLLLGGTPWLVLGKFLHWLATGRISLARRGSSGARVELVGWLLLATLDAHTAALWSGIANQPEDVCEPTAWEPTPGLRIESGSFFDYPVTTRCVWPDGHTTSLVPWQLNAATLLLFTATIAVLVHTAVRAHRHRAVRRHTVR</sequence>
<name>A0A1I1TU68_9ACTN</name>
<keyword evidence="3" id="KW-1185">Reference proteome</keyword>
<accession>A0A1I1TU68</accession>
<dbReference type="AlphaFoldDB" id="A0A1I1TU68"/>
<gene>
    <name evidence="2" type="ORF">SAMN04487819_101351</name>
</gene>
<keyword evidence="1" id="KW-0472">Membrane</keyword>
<organism evidence="2 3">
    <name type="scientific">Actinopolyspora alba</name>
    <dbReference type="NCBI Taxonomy" id="673379"/>
    <lineage>
        <taxon>Bacteria</taxon>
        <taxon>Bacillati</taxon>
        <taxon>Actinomycetota</taxon>
        <taxon>Actinomycetes</taxon>
        <taxon>Actinopolysporales</taxon>
        <taxon>Actinopolysporaceae</taxon>
        <taxon>Actinopolyspora</taxon>
        <taxon>Actinopolyspora alba group</taxon>
    </lineage>
</organism>
<dbReference type="RefSeq" id="WP_092922697.1">
    <property type="nucleotide sequence ID" value="NZ_FOMZ01000001.1"/>
</dbReference>
<proteinExistence type="predicted"/>
<evidence type="ECO:0000313" key="3">
    <source>
        <dbReference type="Proteomes" id="UP000198716"/>
    </source>
</evidence>
<protein>
    <submittedName>
        <fullName evidence="2">Uncharacterized protein</fullName>
    </submittedName>
</protein>
<dbReference type="EMBL" id="FOMZ01000001">
    <property type="protein sequence ID" value="SFD62064.1"/>
    <property type="molecule type" value="Genomic_DNA"/>
</dbReference>
<evidence type="ECO:0000313" key="2">
    <source>
        <dbReference type="EMBL" id="SFD62064.1"/>
    </source>
</evidence>
<keyword evidence="1" id="KW-0812">Transmembrane</keyword>
<feature type="transmembrane region" description="Helical" evidence="1">
    <location>
        <begin position="12"/>
        <end position="35"/>
    </location>
</feature>
<evidence type="ECO:0000256" key="1">
    <source>
        <dbReference type="SAM" id="Phobius"/>
    </source>
</evidence>
<keyword evidence="1" id="KW-1133">Transmembrane helix</keyword>
<dbReference type="Proteomes" id="UP000198716">
    <property type="component" value="Unassembled WGS sequence"/>
</dbReference>